<dbReference type="Pfam" id="PF12790">
    <property type="entry name" value="T6SS-SciN"/>
    <property type="match status" value="1"/>
</dbReference>
<dbReference type="InterPro" id="IPR038706">
    <property type="entry name" value="Type_VI_SciN-like_sf"/>
</dbReference>
<dbReference type="STRING" id="1445510.YC6258_01773"/>
<dbReference type="HOGENOM" id="CLU_092347_5_0_6"/>
<dbReference type="KEGG" id="gsn:YC6258_01773"/>
<evidence type="ECO:0000313" key="1">
    <source>
        <dbReference type="EMBL" id="AJQ93817.1"/>
    </source>
</evidence>
<dbReference type="OrthoDB" id="7066769at2"/>
<dbReference type="AlphaFoldDB" id="A0A0C5VGV0"/>
<dbReference type="Gene3D" id="2.60.40.4150">
    <property type="entry name" value="Type VI secretion system, lipoprotein SciN"/>
    <property type="match status" value="1"/>
</dbReference>
<dbReference type="InterPro" id="IPR017734">
    <property type="entry name" value="T6SS_SciN"/>
</dbReference>
<reference evidence="1 2" key="1">
    <citation type="submission" date="2014-01" db="EMBL/GenBank/DDBJ databases">
        <title>Full genme sequencing of cellulolytic bacterium Gynuella sunshinyii YC6258T gen. nov., sp. nov.</title>
        <authorList>
            <person name="Khan H."/>
            <person name="Chung E.J."/>
            <person name="Chung Y.R."/>
        </authorList>
    </citation>
    <scope>NUCLEOTIDE SEQUENCE [LARGE SCALE GENOMIC DNA]</scope>
    <source>
        <strain evidence="1 2">YC6258</strain>
    </source>
</reference>
<evidence type="ECO:0008006" key="3">
    <source>
        <dbReference type="Google" id="ProtNLM"/>
    </source>
</evidence>
<dbReference type="PANTHER" id="PTHR37625">
    <property type="entry name" value="OUTER MEMBRANE LIPOPROTEIN-RELATED"/>
    <property type="match status" value="1"/>
</dbReference>
<organism evidence="1 2">
    <name type="scientific">Gynuella sunshinyii YC6258</name>
    <dbReference type="NCBI Taxonomy" id="1445510"/>
    <lineage>
        <taxon>Bacteria</taxon>
        <taxon>Pseudomonadati</taxon>
        <taxon>Pseudomonadota</taxon>
        <taxon>Gammaproteobacteria</taxon>
        <taxon>Oceanospirillales</taxon>
        <taxon>Saccharospirillaceae</taxon>
        <taxon>Gynuella</taxon>
    </lineage>
</organism>
<protein>
    <recommendedName>
        <fullName evidence="3">Type VI secretion system lipoprotein TssJ</fullName>
    </recommendedName>
</protein>
<dbReference type="PROSITE" id="PS51257">
    <property type="entry name" value="PROKAR_LIPOPROTEIN"/>
    <property type="match status" value="1"/>
</dbReference>
<dbReference type="Proteomes" id="UP000032266">
    <property type="component" value="Chromosome"/>
</dbReference>
<evidence type="ECO:0000313" key="2">
    <source>
        <dbReference type="Proteomes" id="UP000032266"/>
    </source>
</evidence>
<dbReference type="RefSeq" id="WP_052830146.1">
    <property type="nucleotide sequence ID" value="NZ_CP007142.1"/>
</dbReference>
<dbReference type="PANTHER" id="PTHR37625:SF4">
    <property type="entry name" value="OUTER MEMBRANE LIPOPROTEIN"/>
    <property type="match status" value="1"/>
</dbReference>
<name>A0A0C5VGV0_9GAMM</name>
<proteinExistence type="predicted"/>
<gene>
    <name evidence="1" type="ORF">YC6258_01773</name>
</gene>
<dbReference type="EMBL" id="CP007142">
    <property type="protein sequence ID" value="AJQ93817.1"/>
    <property type="molecule type" value="Genomic_DNA"/>
</dbReference>
<keyword evidence="2" id="KW-1185">Reference proteome</keyword>
<sequence length="152" mass="17224">MLKQLFQTTILVLISIVLFSSCATSNLKFQVESSETLNPDVQGNNYAVIVRVYQLTDPRLFDRAPYDELWKTGPDMLADTLISVHEFTVQPGFEGVLNIDKKRGAEYVGVMAFFRSREGSWKVYQKVKSGVFSKSAKLKLNVTGSNINMQYR</sequence>
<dbReference type="NCBIfam" id="TIGR03352">
    <property type="entry name" value="VI_chp_3"/>
    <property type="match status" value="1"/>
</dbReference>
<accession>A0A0C5VGV0</accession>